<dbReference type="RefSeq" id="WP_039662908.1">
    <property type="nucleotide sequence ID" value="NZ_CP012649.1"/>
</dbReference>
<dbReference type="GO" id="GO:0043770">
    <property type="term" value="F:demethylmenaquinone methyltransferase activity"/>
    <property type="evidence" value="ECO:0007669"/>
    <property type="project" value="UniProtKB-UniRule"/>
</dbReference>
<feature type="binding site" evidence="1">
    <location>
        <position position="62"/>
    </location>
    <ligand>
        <name>S-adenosyl-L-methionine</name>
        <dbReference type="ChEBI" id="CHEBI:59789"/>
    </ligand>
</feature>
<dbReference type="InterPro" id="IPR004033">
    <property type="entry name" value="UbiE/COQ5_MeTrFase"/>
</dbReference>
<dbReference type="Proteomes" id="UP000275951">
    <property type="component" value="Chromosome"/>
</dbReference>
<comment type="pathway">
    <text evidence="1">Quinol/quinone metabolism; menaquinone biosynthesis; menaquinol from 1,4-dihydroxy-2-naphthoate: step 2/2.</text>
</comment>
<dbReference type="PANTHER" id="PTHR43591">
    <property type="entry name" value="METHYLTRANSFERASE"/>
    <property type="match status" value="1"/>
</dbReference>
<comment type="catalytic activity">
    <reaction evidence="1">
        <text>a 2-demethylmenaquinol + S-adenosyl-L-methionine = a menaquinol + S-adenosyl-L-homocysteine + H(+)</text>
        <dbReference type="Rhea" id="RHEA:42640"/>
        <dbReference type="Rhea" id="RHEA-COMP:9539"/>
        <dbReference type="Rhea" id="RHEA-COMP:9563"/>
        <dbReference type="ChEBI" id="CHEBI:15378"/>
        <dbReference type="ChEBI" id="CHEBI:18151"/>
        <dbReference type="ChEBI" id="CHEBI:55437"/>
        <dbReference type="ChEBI" id="CHEBI:57856"/>
        <dbReference type="ChEBI" id="CHEBI:59789"/>
        <dbReference type="EC" id="2.1.1.163"/>
    </reaction>
</comment>
<protein>
    <recommendedName>
        <fullName evidence="1">Demethylmenaquinone methyltransferase</fullName>
        <ecNumber evidence="1">2.1.1.163</ecNumber>
    </recommendedName>
</protein>
<dbReference type="OrthoDB" id="9808140at2"/>
<dbReference type="SUPFAM" id="SSF53335">
    <property type="entry name" value="S-adenosyl-L-methionine-dependent methyltransferases"/>
    <property type="match status" value="1"/>
</dbReference>
<dbReference type="PROSITE" id="PS51608">
    <property type="entry name" value="SAM_MT_UBIE"/>
    <property type="match status" value="1"/>
</dbReference>
<keyword evidence="1 2" id="KW-0489">Methyltransferase</keyword>
<comment type="similarity">
    <text evidence="1">Belongs to the class I-like SAM-binding methyltransferase superfamily. MenG/UbiE family.</text>
</comment>
<feature type="binding site" evidence="1">
    <location>
        <position position="119"/>
    </location>
    <ligand>
        <name>S-adenosyl-L-methionine</name>
        <dbReference type="ChEBI" id="CHEBI:59789"/>
    </ligand>
</feature>
<dbReference type="UniPathway" id="UPA00079">
    <property type="reaction ID" value="UER00169"/>
</dbReference>
<organism evidence="2 3">
    <name type="scientific">Trueperella pyogenes</name>
    <dbReference type="NCBI Taxonomy" id="1661"/>
    <lineage>
        <taxon>Bacteria</taxon>
        <taxon>Bacillati</taxon>
        <taxon>Actinomycetota</taxon>
        <taxon>Actinomycetes</taxon>
        <taxon>Actinomycetales</taxon>
        <taxon>Actinomycetaceae</taxon>
        <taxon>Trueperella</taxon>
    </lineage>
</organism>
<evidence type="ECO:0000313" key="3">
    <source>
        <dbReference type="Proteomes" id="UP000275951"/>
    </source>
</evidence>
<sequence length="233" mass="25748">MKRATLDKAPGDIAAMFDQVSLKYDITNFVLTFGLIDVWRVATREAIAPRPGMKILDIAAGTGASSATYAKEGADVVASDISEGMMATGRKRHPHLNFVQADATDLPFADNTFDVTTVSYGLRNVNDPDKALREMLRVTKPGGKLVVAEFSRPTFAPFRRAYRLFLAEVLPMVAFFVSSDAVAYDYLVESILSWPRQEVFAQRIQGAGWREVEYRNLSNGIVALHRATKPAEN</sequence>
<evidence type="ECO:0000256" key="1">
    <source>
        <dbReference type="HAMAP-Rule" id="MF_01813"/>
    </source>
</evidence>
<dbReference type="GO" id="GO:0009234">
    <property type="term" value="P:menaquinone biosynthetic process"/>
    <property type="evidence" value="ECO:0007669"/>
    <property type="project" value="UniProtKB-UniRule"/>
</dbReference>
<name>A0A380MAN8_9ACTO</name>
<dbReference type="Pfam" id="PF01209">
    <property type="entry name" value="Ubie_methyltran"/>
    <property type="match status" value="1"/>
</dbReference>
<proteinExistence type="inferred from homology"/>
<feature type="binding site" evidence="1">
    <location>
        <position position="80"/>
    </location>
    <ligand>
        <name>S-adenosyl-L-methionine</name>
        <dbReference type="ChEBI" id="CHEBI:59789"/>
    </ligand>
</feature>
<keyword evidence="1 2" id="KW-0808">Transferase</keyword>
<reference evidence="2 3" key="1">
    <citation type="submission" date="2018-11" db="EMBL/GenBank/DDBJ databases">
        <title>Multidrug-resistant genes are associated with an 42-kb island TGI1 carrying a complex class 1 integron in a Trueperella pyogenes.</title>
        <authorList>
            <person name="Dong W."/>
        </authorList>
    </citation>
    <scope>NUCLEOTIDE SEQUENCE [LARGE SCALE GENOMIC DNA]</scope>
    <source>
        <strain evidence="2 3">TP4</strain>
    </source>
</reference>
<dbReference type="Gene3D" id="3.40.50.150">
    <property type="entry name" value="Vaccinia Virus protein VP39"/>
    <property type="match status" value="1"/>
</dbReference>
<comment type="function">
    <text evidence="1">Methyltransferase required for the conversion of demethylmenaquinol (DMKH2) to menaquinol (MKH2).</text>
</comment>
<gene>
    <name evidence="1" type="primary">menG</name>
    <name evidence="2" type="ORF">EBQ10_09650</name>
</gene>
<feature type="binding site" evidence="1">
    <location>
        <begin position="102"/>
        <end position="103"/>
    </location>
    <ligand>
        <name>S-adenosyl-L-methionine</name>
        <dbReference type="ChEBI" id="CHEBI:59789"/>
    </ligand>
</feature>
<dbReference type="EC" id="2.1.1.163" evidence="1"/>
<dbReference type="CDD" id="cd02440">
    <property type="entry name" value="AdoMet_MTases"/>
    <property type="match status" value="1"/>
</dbReference>
<accession>A0A380MAN8</accession>
<dbReference type="GeneID" id="97530681"/>
<keyword evidence="1" id="KW-0949">S-adenosyl-L-methionine</keyword>
<dbReference type="NCBIfam" id="TIGR01934">
    <property type="entry name" value="MenG_MenH_UbiE"/>
    <property type="match status" value="1"/>
</dbReference>
<dbReference type="PROSITE" id="PS01184">
    <property type="entry name" value="UBIE_2"/>
    <property type="match status" value="1"/>
</dbReference>
<dbReference type="AlphaFoldDB" id="A0A380MAN8"/>
<dbReference type="HAMAP" id="MF_01813">
    <property type="entry name" value="MenG_UbiE_methyltr"/>
    <property type="match status" value="1"/>
</dbReference>
<dbReference type="InterPro" id="IPR029063">
    <property type="entry name" value="SAM-dependent_MTases_sf"/>
</dbReference>
<dbReference type="GO" id="GO:0032259">
    <property type="term" value="P:methylation"/>
    <property type="evidence" value="ECO:0007669"/>
    <property type="project" value="UniProtKB-KW"/>
</dbReference>
<dbReference type="PANTHER" id="PTHR43591:SF24">
    <property type="entry name" value="2-METHOXY-6-POLYPRENYL-1,4-BENZOQUINOL METHYLASE, MITOCHONDRIAL"/>
    <property type="match status" value="1"/>
</dbReference>
<dbReference type="NCBIfam" id="NF001241">
    <property type="entry name" value="PRK00216.1-2"/>
    <property type="match status" value="1"/>
</dbReference>
<dbReference type="EMBL" id="CP033905">
    <property type="protein sequence ID" value="AZR07519.1"/>
    <property type="molecule type" value="Genomic_DNA"/>
</dbReference>
<evidence type="ECO:0000313" key="2">
    <source>
        <dbReference type="EMBL" id="AZR07519.1"/>
    </source>
</evidence>
<dbReference type="InterPro" id="IPR023576">
    <property type="entry name" value="UbiE/COQ5_MeTrFase_CS"/>
</dbReference>
<keyword evidence="1" id="KW-0474">Menaquinone biosynthesis</keyword>